<gene>
    <name evidence="1" type="ORF">DES41_10149</name>
</gene>
<dbReference type="PANTHER" id="PTHR11803:SF39">
    <property type="entry name" value="2-IMINOBUTANOATE_2-IMINOPROPANOATE DEAMINASE"/>
    <property type="match status" value="1"/>
</dbReference>
<dbReference type="CDD" id="cd00448">
    <property type="entry name" value="YjgF_YER057c_UK114_family"/>
    <property type="match status" value="1"/>
</dbReference>
<evidence type="ECO:0000313" key="1">
    <source>
        <dbReference type="EMBL" id="RCW75457.1"/>
    </source>
</evidence>
<dbReference type="GO" id="GO:0005829">
    <property type="term" value="C:cytosol"/>
    <property type="evidence" value="ECO:0007669"/>
    <property type="project" value="TreeGrafter"/>
</dbReference>
<name>A0A368Y9F0_9BURK</name>
<dbReference type="OrthoDB" id="9815126at2"/>
<dbReference type="PANTHER" id="PTHR11803">
    <property type="entry name" value="2-IMINOBUTANOATE/2-IMINOPROPANOATE DEAMINASE RIDA"/>
    <property type="match status" value="1"/>
</dbReference>
<dbReference type="Gene3D" id="3.30.1330.40">
    <property type="entry name" value="RutC-like"/>
    <property type="match status" value="1"/>
</dbReference>
<organism evidence="1 2">
    <name type="scientific">Pseudorhodoferax soli</name>
    <dbReference type="NCBI Taxonomy" id="545864"/>
    <lineage>
        <taxon>Bacteria</taxon>
        <taxon>Pseudomonadati</taxon>
        <taxon>Pseudomonadota</taxon>
        <taxon>Betaproteobacteria</taxon>
        <taxon>Burkholderiales</taxon>
        <taxon>Comamonadaceae</taxon>
    </lineage>
</organism>
<dbReference type="SUPFAM" id="SSF55298">
    <property type="entry name" value="YjgF-like"/>
    <property type="match status" value="1"/>
</dbReference>
<evidence type="ECO:0000313" key="2">
    <source>
        <dbReference type="Proteomes" id="UP000252884"/>
    </source>
</evidence>
<accession>A0A368Y9F0</accession>
<dbReference type="AlphaFoldDB" id="A0A368Y9F0"/>
<comment type="caution">
    <text evidence="1">The sequence shown here is derived from an EMBL/GenBank/DDBJ whole genome shotgun (WGS) entry which is preliminary data.</text>
</comment>
<dbReference type="Proteomes" id="UP000252884">
    <property type="component" value="Unassembled WGS sequence"/>
</dbReference>
<dbReference type="InterPro" id="IPR035959">
    <property type="entry name" value="RutC-like_sf"/>
</dbReference>
<dbReference type="Pfam" id="PF01042">
    <property type="entry name" value="Ribonuc_L-PSP"/>
    <property type="match status" value="1"/>
</dbReference>
<proteinExistence type="predicted"/>
<dbReference type="GO" id="GO:0019239">
    <property type="term" value="F:deaminase activity"/>
    <property type="evidence" value="ECO:0007669"/>
    <property type="project" value="TreeGrafter"/>
</dbReference>
<sequence>MSSSTTTRRPRSIEVEGVTHGAAPIPMAARVGNILMTSGVMGKDPATDTLPADGPSQARFLFQNLGTLLANGGATLDDVVRITVFVKDNGQREAINAEWVKCFPDPHDRPARHTQVVDLPGVMLVQLEAIAVIQER</sequence>
<protein>
    <submittedName>
        <fullName evidence="1">2-iminobutanoate/2-iminopropanoate deaminase</fullName>
    </submittedName>
</protein>
<keyword evidence="2" id="KW-1185">Reference proteome</keyword>
<dbReference type="EMBL" id="QPJK01000001">
    <property type="protein sequence ID" value="RCW75457.1"/>
    <property type="molecule type" value="Genomic_DNA"/>
</dbReference>
<dbReference type="RefSeq" id="WP_114464856.1">
    <property type="nucleotide sequence ID" value="NZ_QPJK01000001.1"/>
</dbReference>
<dbReference type="InterPro" id="IPR006175">
    <property type="entry name" value="YjgF/YER057c/UK114"/>
</dbReference>
<reference evidence="1 2" key="1">
    <citation type="submission" date="2018-07" db="EMBL/GenBank/DDBJ databases">
        <title>Genomic Encyclopedia of Type Strains, Phase IV (KMG-IV): sequencing the most valuable type-strain genomes for metagenomic binning, comparative biology and taxonomic classification.</title>
        <authorList>
            <person name="Goeker M."/>
        </authorList>
    </citation>
    <scope>NUCLEOTIDE SEQUENCE [LARGE SCALE GENOMIC DNA]</scope>
    <source>
        <strain evidence="1 2">DSM 21634</strain>
    </source>
</reference>